<dbReference type="EMBL" id="JAEMNV010000002">
    <property type="protein sequence ID" value="MBJ8338599.1"/>
    <property type="molecule type" value="Genomic_DNA"/>
</dbReference>
<dbReference type="AlphaFoldDB" id="A0A934NNT4"/>
<reference evidence="1" key="1">
    <citation type="submission" date="2020-12" db="EMBL/GenBank/DDBJ databases">
        <title>Antrihabitans popcorni sp. nov. and Antrihabitans auranticaus sp. nov., isolated from a larva cave.</title>
        <authorList>
            <person name="Lee S.D."/>
            <person name="Kim I.S."/>
        </authorList>
    </citation>
    <scope>NUCLEOTIDE SEQUENCE</scope>
    <source>
        <strain evidence="1">YC3-6</strain>
    </source>
</reference>
<accession>A0A934NNT4</accession>
<comment type="caution">
    <text evidence="1">The sequence shown here is derived from an EMBL/GenBank/DDBJ whole genome shotgun (WGS) entry which is preliminary data.</text>
</comment>
<gene>
    <name evidence="1" type="ORF">JGU71_06860</name>
</gene>
<dbReference type="SUPFAM" id="SSF160424">
    <property type="entry name" value="BH3703-like"/>
    <property type="match status" value="1"/>
</dbReference>
<evidence type="ECO:0000313" key="1">
    <source>
        <dbReference type="EMBL" id="MBJ8338599.1"/>
    </source>
</evidence>
<dbReference type="Proteomes" id="UP000655868">
    <property type="component" value="Unassembled WGS sequence"/>
</dbReference>
<evidence type="ECO:0000313" key="2">
    <source>
        <dbReference type="Proteomes" id="UP000655868"/>
    </source>
</evidence>
<sequence length="145" mass="16766">MSMEMLGGQNSMVMDAGNYLREITVARVGDEWDSASSLFVAGDRTKNMTRILYPTPTTWRVYPGDLMDKYHEDKKLQEFFEGLRNLMQSDSGRLWYGCILSVIREPYDVVVRFEYDPARAAALFAFDVNAIDSFTDRAERLRVQR</sequence>
<keyword evidence="2" id="KW-1185">Reference proteome</keyword>
<organism evidence="1 2">
    <name type="scientific">Antrihabitans stalagmiti</name>
    <dbReference type="NCBI Taxonomy" id="2799499"/>
    <lineage>
        <taxon>Bacteria</taxon>
        <taxon>Bacillati</taxon>
        <taxon>Actinomycetota</taxon>
        <taxon>Actinomycetes</taxon>
        <taxon>Mycobacteriales</taxon>
        <taxon>Nocardiaceae</taxon>
        <taxon>Antrihabitans</taxon>
    </lineage>
</organism>
<dbReference type="InterPro" id="IPR036170">
    <property type="entry name" value="YezG-like_sf"/>
</dbReference>
<name>A0A934NNT4_9NOCA</name>
<protein>
    <submittedName>
        <fullName evidence="1">Uncharacterized protein</fullName>
    </submittedName>
</protein>
<dbReference type="RefSeq" id="WP_199703270.1">
    <property type="nucleotide sequence ID" value="NZ_JAEMNV010000002.1"/>
</dbReference>
<proteinExistence type="predicted"/>